<gene>
    <name evidence="3" type="ORF">ACFOW1_00440</name>
</gene>
<dbReference type="Proteomes" id="UP001595906">
    <property type="component" value="Unassembled WGS sequence"/>
</dbReference>
<dbReference type="RefSeq" id="WP_379011431.1">
    <property type="nucleotide sequence ID" value="NZ_JBHSDC010000001.1"/>
</dbReference>
<dbReference type="PANTHER" id="PTHR43048">
    <property type="entry name" value="METHYLMALONYL-COA EPIMERASE"/>
    <property type="match status" value="1"/>
</dbReference>
<keyword evidence="1" id="KW-0479">Metal-binding</keyword>
<proteinExistence type="predicted"/>
<name>A0ABV8PQS2_9BACT</name>
<reference evidence="4" key="1">
    <citation type="journal article" date="2019" name="Int. J. Syst. Evol. Microbiol.">
        <title>The Global Catalogue of Microorganisms (GCM) 10K type strain sequencing project: providing services to taxonomists for standard genome sequencing and annotation.</title>
        <authorList>
            <consortium name="The Broad Institute Genomics Platform"/>
            <consortium name="The Broad Institute Genome Sequencing Center for Infectious Disease"/>
            <person name="Wu L."/>
            <person name="Ma J."/>
        </authorList>
    </citation>
    <scope>NUCLEOTIDE SEQUENCE [LARGE SCALE GENOMIC DNA]</scope>
    <source>
        <strain evidence="4">CECT 8010</strain>
    </source>
</reference>
<dbReference type="SUPFAM" id="SSF54593">
    <property type="entry name" value="Glyoxalase/Bleomycin resistance protein/Dihydroxybiphenyl dioxygenase"/>
    <property type="match status" value="2"/>
</dbReference>
<evidence type="ECO:0000313" key="3">
    <source>
        <dbReference type="EMBL" id="MFC4230337.1"/>
    </source>
</evidence>
<dbReference type="EMBL" id="JBHSDC010000001">
    <property type="protein sequence ID" value="MFC4230337.1"/>
    <property type="molecule type" value="Genomic_DNA"/>
</dbReference>
<protein>
    <submittedName>
        <fullName evidence="3">VOC family protein</fullName>
    </submittedName>
</protein>
<evidence type="ECO:0000259" key="2">
    <source>
        <dbReference type="PROSITE" id="PS51819"/>
    </source>
</evidence>
<keyword evidence="4" id="KW-1185">Reference proteome</keyword>
<accession>A0ABV8PQS2</accession>
<dbReference type="Pfam" id="PF13669">
    <property type="entry name" value="Glyoxalase_4"/>
    <property type="match status" value="1"/>
</dbReference>
<dbReference type="PROSITE" id="PS51819">
    <property type="entry name" value="VOC"/>
    <property type="match status" value="1"/>
</dbReference>
<dbReference type="Gene3D" id="3.10.180.10">
    <property type="entry name" value="2,3-Dihydroxybiphenyl 1,2-Dioxygenase, domain 1"/>
    <property type="match status" value="2"/>
</dbReference>
<evidence type="ECO:0000313" key="4">
    <source>
        <dbReference type="Proteomes" id="UP001595906"/>
    </source>
</evidence>
<sequence length="351" mass="39340">MYDIITGIQQVGIGVSDAHEAKLLYKQLFGMDVLIFDDKAPASLMTQYTGSEIHERRAILSLNMSGGGGFEIWQFLSRTPSKIASTPTLGDLGIFAVKIKSSNIKKAYDYFSQLVSVNVSELFDSPDDRQHFWLTDPYGNCFNIVEGDEWFKQNNTICGGVVGAVIGVSNMDKALHFYQEVLGIKEIIYSGTAPMIDVPHNQNKGQVFKRVLLKKSFANKGAFSKLLGSVQIELIEIKDSEPKKIYANRYWGDCGFIHLCFDVLHMDKLKTLSQQCGYPFTVDSANSFSMGNSAGRFCYVEDPDGTLIELVETHKVPIYKKLGLYLDITKRKQDKPLPNWMINLLALSKVK</sequence>
<dbReference type="InterPro" id="IPR037523">
    <property type="entry name" value="VOC_core"/>
</dbReference>
<feature type="domain" description="VOC" evidence="2">
    <location>
        <begin position="160"/>
        <end position="313"/>
    </location>
</feature>
<dbReference type="InterPro" id="IPR029068">
    <property type="entry name" value="Glyas_Bleomycin-R_OHBP_Dase"/>
</dbReference>
<organism evidence="3 4">
    <name type="scientific">Parasediminibacterium paludis</name>
    <dbReference type="NCBI Taxonomy" id="908966"/>
    <lineage>
        <taxon>Bacteria</taxon>
        <taxon>Pseudomonadati</taxon>
        <taxon>Bacteroidota</taxon>
        <taxon>Chitinophagia</taxon>
        <taxon>Chitinophagales</taxon>
        <taxon>Chitinophagaceae</taxon>
        <taxon>Parasediminibacterium</taxon>
    </lineage>
</organism>
<dbReference type="InterPro" id="IPR051785">
    <property type="entry name" value="MMCE/EMCE_epimerase"/>
</dbReference>
<evidence type="ECO:0000256" key="1">
    <source>
        <dbReference type="ARBA" id="ARBA00022723"/>
    </source>
</evidence>
<dbReference type="PANTHER" id="PTHR43048:SF6">
    <property type="entry name" value="BLR8189 PROTEIN"/>
    <property type="match status" value="1"/>
</dbReference>
<comment type="caution">
    <text evidence="3">The sequence shown here is derived from an EMBL/GenBank/DDBJ whole genome shotgun (WGS) entry which is preliminary data.</text>
</comment>